<gene>
    <name evidence="1" type="ORF">HNP34_000743</name>
</gene>
<organism evidence="1 2">
    <name type="scientific">Acinetobacter lwoffii</name>
    <dbReference type="NCBI Taxonomy" id="28090"/>
    <lineage>
        <taxon>Bacteria</taxon>
        <taxon>Pseudomonadati</taxon>
        <taxon>Pseudomonadota</taxon>
        <taxon>Gammaproteobacteria</taxon>
        <taxon>Moraxellales</taxon>
        <taxon>Moraxellaceae</taxon>
        <taxon>Acinetobacter</taxon>
    </lineage>
</organism>
<proteinExistence type="predicted"/>
<dbReference type="EMBL" id="JACHLA010000002">
    <property type="protein sequence ID" value="MBB6362647.1"/>
    <property type="molecule type" value="Genomic_DNA"/>
</dbReference>
<comment type="caution">
    <text evidence="1">The sequence shown here is derived from an EMBL/GenBank/DDBJ whole genome shotgun (WGS) entry which is preliminary data.</text>
</comment>
<protein>
    <submittedName>
        <fullName evidence="1">Uncharacterized protein</fullName>
    </submittedName>
</protein>
<evidence type="ECO:0000313" key="1">
    <source>
        <dbReference type="EMBL" id="MBB6362647.1"/>
    </source>
</evidence>
<evidence type="ECO:0000313" key="2">
    <source>
        <dbReference type="Proteomes" id="UP000548425"/>
    </source>
</evidence>
<dbReference type="AlphaFoldDB" id="A0AAW3VCU3"/>
<name>A0AAW3VCU3_ACILW</name>
<reference evidence="1 2" key="1">
    <citation type="submission" date="2020-08" db="EMBL/GenBank/DDBJ databases">
        <title>Functional genomics of gut bacteria from endangered species of beetles.</title>
        <authorList>
            <person name="Carlos-Shanley C."/>
        </authorList>
    </citation>
    <scope>NUCLEOTIDE SEQUENCE [LARGE SCALE GENOMIC DNA]</scope>
    <source>
        <strain evidence="1 2">S00127</strain>
    </source>
</reference>
<dbReference type="Proteomes" id="UP000548425">
    <property type="component" value="Unassembled WGS sequence"/>
</dbReference>
<sequence>MNAMQDAIAVQSLKSDIALLRQNIWPPANLANVEGLPIYYGSQSQVDEYYSQWLGLIERAQDLFQPFMEDEILDAIHLPSHLNLPLFYFHVDRIRINKTRAKESKTFRGVASLIEKCGQFEPEQVAAMRQWLDSDDTAVLVAHREFVDLRTYVFQHGQSEYTRTRFYVNGIVLSVEPHFELVDARDKPRKQRSDSYNDPLADNNTWKVFGKYR</sequence>
<accession>A0AAW3VCU3</accession>